<protein>
    <submittedName>
        <fullName evidence="1">Uncharacterized protein</fullName>
    </submittedName>
</protein>
<dbReference type="KEGG" id="pazo:AYR47_29660"/>
<reference evidence="1 2" key="1">
    <citation type="submission" date="2016-02" db="EMBL/GenBank/DDBJ databases">
        <title>Complete genome sequence of Pseudomonas azotoformans S4.</title>
        <authorList>
            <person name="Fang Y."/>
            <person name="Wu L."/>
            <person name="Feng G."/>
        </authorList>
    </citation>
    <scope>NUCLEOTIDE SEQUENCE [LARGE SCALE GENOMIC DNA]</scope>
    <source>
        <strain evidence="1 2">S4</strain>
    </source>
</reference>
<dbReference type="AlphaFoldDB" id="A0A127I666"/>
<name>A0A127I666_PSEAZ</name>
<dbReference type="EMBL" id="CP014546">
    <property type="protein sequence ID" value="AMN82217.1"/>
    <property type="molecule type" value="Genomic_DNA"/>
</dbReference>
<gene>
    <name evidence="1" type="ORF">AYR47_29660</name>
</gene>
<accession>A0A127I666</accession>
<organism evidence="1 2">
    <name type="scientific">Pseudomonas azotoformans</name>
    <dbReference type="NCBI Taxonomy" id="47878"/>
    <lineage>
        <taxon>Bacteria</taxon>
        <taxon>Pseudomonadati</taxon>
        <taxon>Pseudomonadota</taxon>
        <taxon>Gammaproteobacteria</taxon>
        <taxon>Pseudomonadales</taxon>
        <taxon>Pseudomonadaceae</taxon>
        <taxon>Pseudomonas</taxon>
    </lineage>
</organism>
<dbReference type="Proteomes" id="UP000070516">
    <property type="component" value="Chromosome"/>
</dbReference>
<evidence type="ECO:0000313" key="2">
    <source>
        <dbReference type="Proteomes" id="UP000070516"/>
    </source>
</evidence>
<proteinExistence type="predicted"/>
<sequence>MLNPKEISHLIICQHITFQKCSTKHLRDWTIIIDELPMPISLRHMTFDQIQLKRLDLIEIIDNQIKIKQNKYEAIKNEVATFKKSNNQGYNQIDTTLSPAAQDIYSAILNKLPVFADTYYSGREKTVIRIIEEYGFFERFHMAQEVHLLSATLKGSLFDWFARANGFTYAHSHFAQSTVDNGKDVTIFPMLSDKNHCSRGVLDSVDSASNDGCTVLQSMANFISQQLTNRESCLMFAYKWGKNVRSGKFIQCKIDSRGLNNFTDTHCAFTAFHGNPNPLAYKSLEYIAKKYNRPTDALQKAWKFTYKLEMTLQNVFRTSLRSKTIDKPVKLYVQDNEAAEFLKNTYLPNAKIENSMARTYKEKKKPGPAPHPERERAIILLKNGMKQADVARETMLDKMTICKYAKLIHRIKAEENRANSTHTLEQWL</sequence>
<evidence type="ECO:0000313" key="1">
    <source>
        <dbReference type="EMBL" id="AMN82217.1"/>
    </source>
</evidence>